<dbReference type="InterPro" id="IPR024164">
    <property type="entry name" value="KinB-signalling_activ"/>
</dbReference>
<evidence type="ECO:0000256" key="1">
    <source>
        <dbReference type="SAM" id="Phobius"/>
    </source>
</evidence>
<evidence type="ECO:0000313" key="3">
    <source>
        <dbReference type="Proteomes" id="UP000242682"/>
    </source>
</evidence>
<keyword evidence="1" id="KW-1133">Transmembrane helix</keyword>
<dbReference type="RefSeq" id="WP_106534440.1">
    <property type="nucleotide sequence ID" value="NZ_PYAT01000014.1"/>
</dbReference>
<feature type="transmembrane region" description="Helical" evidence="1">
    <location>
        <begin position="118"/>
        <end position="138"/>
    </location>
</feature>
<evidence type="ECO:0000313" key="2">
    <source>
        <dbReference type="EMBL" id="PSL29598.1"/>
    </source>
</evidence>
<keyword evidence="3" id="KW-1185">Reference proteome</keyword>
<keyword evidence="1" id="KW-0812">Transmembrane</keyword>
<reference evidence="2 3" key="1">
    <citation type="submission" date="2018-03" db="EMBL/GenBank/DDBJ databases">
        <title>Genomic Encyclopedia of Type Strains, Phase III (KMG-III): the genomes of soil and plant-associated and newly described type strains.</title>
        <authorList>
            <person name="Whitman W."/>
        </authorList>
    </citation>
    <scope>NUCLEOTIDE SEQUENCE [LARGE SCALE GENOMIC DNA]</scope>
    <source>
        <strain evidence="2 3">CGMCC 1.12259</strain>
    </source>
</reference>
<keyword evidence="1" id="KW-0472">Membrane</keyword>
<dbReference type="EMBL" id="PYAT01000014">
    <property type="protein sequence ID" value="PSL29598.1"/>
    <property type="molecule type" value="Genomic_DNA"/>
</dbReference>
<dbReference type="PIRSF" id="PIRSF029886">
    <property type="entry name" value="KBAA"/>
    <property type="match status" value="1"/>
</dbReference>
<dbReference type="OrthoDB" id="2374256at2"/>
<dbReference type="GO" id="GO:0045881">
    <property type="term" value="P:positive regulation of sporulation resulting in formation of a cellular spore"/>
    <property type="evidence" value="ECO:0007669"/>
    <property type="project" value="InterPro"/>
</dbReference>
<feature type="transmembrane region" description="Helical" evidence="1">
    <location>
        <begin position="50"/>
        <end position="74"/>
    </location>
</feature>
<feature type="transmembrane region" description="Helical" evidence="1">
    <location>
        <begin position="147"/>
        <end position="165"/>
    </location>
</feature>
<gene>
    <name evidence="2" type="ORF">B0H99_1141</name>
</gene>
<proteinExistence type="predicted"/>
<dbReference type="Proteomes" id="UP000242682">
    <property type="component" value="Unassembled WGS sequence"/>
</dbReference>
<name>A0A2P8G6I8_9BACL</name>
<dbReference type="Pfam" id="PF14089">
    <property type="entry name" value="KbaA"/>
    <property type="match status" value="1"/>
</dbReference>
<organism evidence="2 3">
    <name type="scientific">Planomicrobium soli</name>
    <dbReference type="NCBI Taxonomy" id="1176648"/>
    <lineage>
        <taxon>Bacteria</taxon>
        <taxon>Bacillati</taxon>
        <taxon>Bacillota</taxon>
        <taxon>Bacilli</taxon>
        <taxon>Bacillales</taxon>
        <taxon>Caryophanaceae</taxon>
        <taxon>Planomicrobium</taxon>
    </lineage>
</organism>
<protein>
    <submittedName>
        <fullName evidence="2">KinB signaling pathway activation protein</fullName>
    </submittedName>
</protein>
<feature type="transmembrane region" description="Helical" evidence="1">
    <location>
        <begin position="177"/>
        <end position="197"/>
    </location>
</feature>
<accession>A0A2P8G6I8</accession>
<sequence length="228" mass="25936">MTIRNWIKFSINAILIGGLITGILGLFIRWNDVFAEAFRSGQWGEFLAGFVWMVVVGATMSLIAQMGFFAYLTIHQFGMNMFRTLRLWNWVQLLIIAVVIFDLIAFRFAPNAETSSQVWLYATLLFVLIATAVVTAYFKAKWTNKTAFVSALFFMIVVTTLEWLPSLMVEAGNIDSWVTLLLFPFLSVNAYQILVLPKYNAKSDVDRQKLEERRAARKAAAQPAAKKR</sequence>
<feature type="transmembrane region" description="Helical" evidence="1">
    <location>
        <begin position="12"/>
        <end position="30"/>
    </location>
</feature>
<dbReference type="SMART" id="SM01251">
    <property type="entry name" value="KbaA"/>
    <property type="match status" value="1"/>
</dbReference>
<comment type="caution">
    <text evidence="2">The sequence shown here is derived from an EMBL/GenBank/DDBJ whole genome shotgun (WGS) entry which is preliminary data.</text>
</comment>
<feature type="transmembrane region" description="Helical" evidence="1">
    <location>
        <begin position="86"/>
        <end position="106"/>
    </location>
</feature>
<dbReference type="AlphaFoldDB" id="A0A2P8G6I8"/>